<proteinExistence type="predicted"/>
<dbReference type="EMBL" id="JBHSBN010000054">
    <property type="protein sequence ID" value="MFC4110711.1"/>
    <property type="molecule type" value="Genomic_DNA"/>
</dbReference>
<reference evidence="3" key="1">
    <citation type="journal article" date="2019" name="Int. J. Syst. Evol. Microbiol.">
        <title>The Global Catalogue of Microorganisms (GCM) 10K type strain sequencing project: providing services to taxonomists for standard genome sequencing and annotation.</title>
        <authorList>
            <consortium name="The Broad Institute Genomics Platform"/>
            <consortium name="The Broad Institute Genome Sequencing Center for Infectious Disease"/>
            <person name="Wu L."/>
            <person name="Ma J."/>
        </authorList>
    </citation>
    <scope>NUCLEOTIDE SEQUENCE [LARGE SCALE GENOMIC DNA]</scope>
    <source>
        <strain evidence="3">2902at01</strain>
    </source>
</reference>
<gene>
    <name evidence="2" type="ORF">ACFOX0_32970</name>
</gene>
<evidence type="ECO:0000313" key="2">
    <source>
        <dbReference type="EMBL" id="MFC4110711.1"/>
    </source>
</evidence>
<organism evidence="2 3">
    <name type="scientific">Micromonospora zhanjiangensis</name>
    <dbReference type="NCBI Taxonomy" id="1522057"/>
    <lineage>
        <taxon>Bacteria</taxon>
        <taxon>Bacillati</taxon>
        <taxon>Actinomycetota</taxon>
        <taxon>Actinomycetes</taxon>
        <taxon>Micromonosporales</taxon>
        <taxon>Micromonosporaceae</taxon>
        <taxon>Micromonospora</taxon>
    </lineage>
</organism>
<feature type="region of interest" description="Disordered" evidence="1">
    <location>
        <begin position="20"/>
        <end position="39"/>
    </location>
</feature>
<name>A0ABV8KYW3_9ACTN</name>
<evidence type="ECO:0000313" key="3">
    <source>
        <dbReference type="Proteomes" id="UP001595868"/>
    </source>
</evidence>
<protein>
    <recommendedName>
        <fullName evidence="4">AbrB/MazE/SpoVT family DNA-binding domain-containing protein</fullName>
    </recommendedName>
</protein>
<keyword evidence="3" id="KW-1185">Reference proteome</keyword>
<accession>A0ABV8KYW3</accession>
<sequence length="151" mass="16060">MTVSFVPPVIPRTVPDRGALVRRDRTPPPVSALEPGSGRSSGTVYALSAVDKSGRVADRSVVRVLGWTPGSRLDVRERGGLIVVRQVDDAVYRVDARGHLHLPLAVRRWCRLAAGDRLLLAAHPGDGVLVAYPLAVLDRLLAVPHAGGDAA</sequence>
<dbReference type="RefSeq" id="WP_377553370.1">
    <property type="nucleotide sequence ID" value="NZ_JBHSBN010000054.1"/>
</dbReference>
<evidence type="ECO:0000256" key="1">
    <source>
        <dbReference type="SAM" id="MobiDB-lite"/>
    </source>
</evidence>
<evidence type="ECO:0008006" key="4">
    <source>
        <dbReference type="Google" id="ProtNLM"/>
    </source>
</evidence>
<dbReference type="Proteomes" id="UP001595868">
    <property type="component" value="Unassembled WGS sequence"/>
</dbReference>
<comment type="caution">
    <text evidence="2">The sequence shown here is derived from an EMBL/GenBank/DDBJ whole genome shotgun (WGS) entry which is preliminary data.</text>
</comment>